<dbReference type="Gene3D" id="2.30.29.30">
    <property type="entry name" value="Pleckstrin-homology domain (PH domain)/Phosphotyrosine-binding domain (PTB)"/>
    <property type="match status" value="1"/>
</dbReference>
<feature type="compositionally biased region" description="Low complexity" evidence="5">
    <location>
        <begin position="653"/>
        <end position="665"/>
    </location>
</feature>
<organism evidence="6 7">
    <name type="scientific">Mycena pura</name>
    <dbReference type="NCBI Taxonomy" id="153505"/>
    <lineage>
        <taxon>Eukaryota</taxon>
        <taxon>Fungi</taxon>
        <taxon>Dikarya</taxon>
        <taxon>Basidiomycota</taxon>
        <taxon>Agaricomycotina</taxon>
        <taxon>Agaricomycetes</taxon>
        <taxon>Agaricomycetidae</taxon>
        <taxon>Agaricales</taxon>
        <taxon>Marasmiineae</taxon>
        <taxon>Mycenaceae</taxon>
        <taxon>Mycena</taxon>
    </lineage>
</organism>
<protein>
    <submittedName>
        <fullName evidence="6">Uncharacterized protein</fullName>
    </submittedName>
</protein>
<feature type="compositionally biased region" description="Polar residues" evidence="5">
    <location>
        <begin position="14"/>
        <end position="23"/>
    </location>
</feature>
<evidence type="ECO:0000313" key="6">
    <source>
        <dbReference type="EMBL" id="KAJ7201683.1"/>
    </source>
</evidence>
<dbReference type="InterPro" id="IPR010334">
    <property type="entry name" value="Dcp1"/>
</dbReference>
<feature type="compositionally biased region" description="Basic residues" evidence="5">
    <location>
        <begin position="614"/>
        <end position="624"/>
    </location>
</feature>
<feature type="compositionally biased region" description="Basic and acidic residues" evidence="5">
    <location>
        <begin position="398"/>
        <end position="410"/>
    </location>
</feature>
<dbReference type="PANTHER" id="PTHR16290">
    <property type="entry name" value="TRANSCRIPTION FACTOR SMIF DECAPPING ENZYME DCP1"/>
    <property type="match status" value="1"/>
</dbReference>
<dbReference type="GO" id="GO:0031087">
    <property type="term" value="P:deadenylation-independent decapping of nuclear-transcribed mRNA"/>
    <property type="evidence" value="ECO:0007669"/>
    <property type="project" value="TreeGrafter"/>
</dbReference>
<feature type="region of interest" description="Disordered" evidence="5">
    <location>
        <begin position="284"/>
        <end position="306"/>
    </location>
</feature>
<accession>A0AAD6V323</accession>
<dbReference type="CDD" id="cd09804">
    <property type="entry name" value="Dcp1"/>
    <property type="match status" value="1"/>
</dbReference>
<dbReference type="PANTHER" id="PTHR16290:SF0">
    <property type="entry name" value="DECAPPING PROTEIN 1, ISOFORM A"/>
    <property type="match status" value="1"/>
</dbReference>
<dbReference type="GO" id="GO:0008047">
    <property type="term" value="F:enzyme activator activity"/>
    <property type="evidence" value="ECO:0007669"/>
    <property type="project" value="InterPro"/>
</dbReference>
<dbReference type="GO" id="GO:0003729">
    <property type="term" value="F:mRNA binding"/>
    <property type="evidence" value="ECO:0007669"/>
    <property type="project" value="TreeGrafter"/>
</dbReference>
<dbReference type="AlphaFoldDB" id="A0AAD6V323"/>
<dbReference type="GO" id="GO:0006397">
    <property type="term" value="P:mRNA processing"/>
    <property type="evidence" value="ECO:0007669"/>
    <property type="project" value="UniProtKB-KW"/>
</dbReference>
<feature type="region of interest" description="Disordered" evidence="5">
    <location>
        <begin position="650"/>
        <end position="691"/>
    </location>
</feature>
<feature type="compositionally biased region" description="Low complexity" evidence="5">
    <location>
        <begin position="387"/>
        <end position="397"/>
    </location>
</feature>
<feature type="region of interest" description="Disordered" evidence="5">
    <location>
        <begin position="594"/>
        <end position="632"/>
    </location>
</feature>
<evidence type="ECO:0000313" key="7">
    <source>
        <dbReference type="Proteomes" id="UP001219525"/>
    </source>
</evidence>
<comment type="similarity">
    <text evidence="2">Belongs to the DCP1 family.</text>
</comment>
<dbReference type="Proteomes" id="UP001219525">
    <property type="component" value="Unassembled WGS sequence"/>
</dbReference>
<evidence type="ECO:0000256" key="1">
    <source>
        <dbReference type="ARBA" id="ARBA00004496"/>
    </source>
</evidence>
<evidence type="ECO:0000256" key="2">
    <source>
        <dbReference type="ARBA" id="ARBA00008778"/>
    </source>
</evidence>
<dbReference type="InterPro" id="IPR011993">
    <property type="entry name" value="PH-like_dom_sf"/>
</dbReference>
<reference evidence="6" key="1">
    <citation type="submission" date="2023-03" db="EMBL/GenBank/DDBJ databases">
        <title>Massive genome expansion in bonnet fungi (Mycena s.s.) driven by repeated elements and novel gene families across ecological guilds.</title>
        <authorList>
            <consortium name="Lawrence Berkeley National Laboratory"/>
            <person name="Harder C.B."/>
            <person name="Miyauchi S."/>
            <person name="Viragh M."/>
            <person name="Kuo A."/>
            <person name="Thoen E."/>
            <person name="Andreopoulos B."/>
            <person name="Lu D."/>
            <person name="Skrede I."/>
            <person name="Drula E."/>
            <person name="Henrissat B."/>
            <person name="Morin E."/>
            <person name="Kohler A."/>
            <person name="Barry K."/>
            <person name="LaButti K."/>
            <person name="Morin E."/>
            <person name="Salamov A."/>
            <person name="Lipzen A."/>
            <person name="Mereny Z."/>
            <person name="Hegedus B."/>
            <person name="Baldrian P."/>
            <person name="Stursova M."/>
            <person name="Weitz H."/>
            <person name="Taylor A."/>
            <person name="Grigoriev I.V."/>
            <person name="Nagy L.G."/>
            <person name="Martin F."/>
            <person name="Kauserud H."/>
        </authorList>
    </citation>
    <scope>NUCLEOTIDE SEQUENCE</scope>
    <source>
        <strain evidence="6">9144</strain>
    </source>
</reference>
<feature type="compositionally biased region" description="Low complexity" evidence="5">
    <location>
        <begin position="678"/>
        <end position="688"/>
    </location>
</feature>
<feature type="compositionally biased region" description="Low complexity" evidence="5">
    <location>
        <begin position="248"/>
        <end position="267"/>
    </location>
</feature>
<comment type="caution">
    <text evidence="6">The sequence shown here is derived from an EMBL/GenBank/DDBJ whole genome shotgun (WGS) entry which is preliminary data.</text>
</comment>
<dbReference type="SUPFAM" id="SSF50729">
    <property type="entry name" value="PH domain-like"/>
    <property type="match status" value="1"/>
</dbReference>
<dbReference type="Pfam" id="PF06058">
    <property type="entry name" value="DCP1"/>
    <property type="match status" value="1"/>
</dbReference>
<feature type="compositionally biased region" description="Polar residues" evidence="5">
    <location>
        <begin position="37"/>
        <end position="47"/>
    </location>
</feature>
<keyword evidence="7" id="KW-1185">Reference proteome</keyword>
<gene>
    <name evidence="6" type="ORF">GGX14DRAFT_464666</name>
</gene>
<name>A0AAD6V323_9AGAR</name>
<feature type="region of interest" description="Disordered" evidence="5">
    <location>
        <begin position="220"/>
        <end position="269"/>
    </location>
</feature>
<dbReference type="GO" id="GO:0000290">
    <property type="term" value="P:deadenylation-dependent decapping of nuclear-transcribed mRNA"/>
    <property type="evidence" value="ECO:0007669"/>
    <property type="project" value="InterPro"/>
</dbReference>
<proteinExistence type="inferred from homology"/>
<evidence type="ECO:0000256" key="3">
    <source>
        <dbReference type="ARBA" id="ARBA00022490"/>
    </source>
</evidence>
<comment type="subcellular location">
    <subcellularLocation>
        <location evidence="1">Cytoplasm</location>
    </subcellularLocation>
</comment>
<sequence>MPRRRQTPNAHLDLSTSDSNMPTDSPKPSRPQRHRSQPSVGQPTGNLGMSPEARYNHNLKVLRRRDPSIISIFDQFTHVCVYHHNGETWEKNGFEGSMFLYERDTYPPYGFYILNRMGMDDYAQRLYPEDITGPHGTYLMLRSYPDFTTRRMSKVLSQHDTNNLPDKFSEVYFPPNLDKITEAEKGRVHTVGLWMFPTDAREPMIDVMMRVQSYVKRNTPYPEQFRYGPGRPPPPNPHLRTTSPSPPLESQSAPSSESSSLPNGNPSELDRLFAKLAGGQAASASAAVCPSPSRPKSKATPSRSTSAATVTVASLFATVNGANIHDEEADAPQSPVTGIPLLDSIFASATPPNAAPTIHSPTPTASTVTPQILNHEVITSLLGLPPSRSASASSAAHSDSRSHSTSREGDNEYEESPGSNSGGDRVHLGSDGFSESSTVLDPEADLDEELPTAGTSAGRPLLSASATRTEARHDYTHVQANTPRVNGKGRLHGDVTPRAPVPPSITNGRVHKPHPPVPPPTSDAMESTAVRPSQVPEQAPIPTSSTFAASSELWPYSRAPVDDTAEDGDIVELDFADTSALSDPDAFLEVQRRARRNPNADSADKTPDGASAGKRGKGRRKGRKERAADIEHQRSLEAFRLSIDPANVRERVPSVSSSRSASASPDPQLSLQPPVGPTPFLETETPTTARPSKMQTLSGLSVNGSGPAATLSPRLEPMRAKASILSAIPAQAQKLPSRMERNEFIRELLTLIHTDKAFVDTLWQDYMTRFD</sequence>
<feature type="region of interest" description="Disordered" evidence="5">
    <location>
        <begin position="1"/>
        <end position="52"/>
    </location>
</feature>
<keyword evidence="4" id="KW-0507">mRNA processing</keyword>
<evidence type="ECO:0000256" key="4">
    <source>
        <dbReference type="ARBA" id="ARBA00022664"/>
    </source>
</evidence>
<feature type="region of interest" description="Disordered" evidence="5">
    <location>
        <begin position="384"/>
        <end position="565"/>
    </location>
</feature>
<dbReference type="EMBL" id="JARJCW010000058">
    <property type="protein sequence ID" value="KAJ7201683.1"/>
    <property type="molecule type" value="Genomic_DNA"/>
</dbReference>
<evidence type="ECO:0000256" key="5">
    <source>
        <dbReference type="SAM" id="MobiDB-lite"/>
    </source>
</evidence>
<dbReference type="GO" id="GO:0000932">
    <property type="term" value="C:P-body"/>
    <property type="evidence" value="ECO:0007669"/>
    <property type="project" value="TreeGrafter"/>
</dbReference>
<keyword evidence="3" id="KW-0963">Cytoplasm</keyword>